<evidence type="ECO:0000313" key="9">
    <source>
        <dbReference type="EMBL" id="KPH74381.1"/>
    </source>
</evidence>
<accession>A0ABR5MIJ3</accession>
<feature type="transmembrane region" description="Helical" evidence="7">
    <location>
        <begin position="279"/>
        <end position="301"/>
    </location>
</feature>
<organism evidence="9 10">
    <name type="scientific">Oceanobacillus caeni</name>
    <dbReference type="NCBI Taxonomy" id="405946"/>
    <lineage>
        <taxon>Bacteria</taxon>
        <taxon>Bacillati</taxon>
        <taxon>Bacillota</taxon>
        <taxon>Bacilli</taxon>
        <taxon>Bacillales</taxon>
        <taxon>Bacillaceae</taxon>
        <taxon>Oceanobacillus</taxon>
    </lineage>
</organism>
<feature type="transmembrane region" description="Helical" evidence="7">
    <location>
        <begin position="249"/>
        <end position="267"/>
    </location>
</feature>
<feature type="domain" description="TRAP C4-dicarboxylate transport system permease DctM subunit" evidence="8">
    <location>
        <begin position="11"/>
        <end position="425"/>
    </location>
</feature>
<feature type="transmembrane region" description="Helical" evidence="7">
    <location>
        <begin position="409"/>
        <end position="429"/>
    </location>
</feature>
<dbReference type="Pfam" id="PF06808">
    <property type="entry name" value="DctM"/>
    <property type="match status" value="1"/>
</dbReference>
<evidence type="ECO:0000256" key="2">
    <source>
        <dbReference type="ARBA" id="ARBA00022475"/>
    </source>
</evidence>
<evidence type="ECO:0000256" key="1">
    <source>
        <dbReference type="ARBA" id="ARBA00004429"/>
    </source>
</evidence>
<evidence type="ECO:0000256" key="4">
    <source>
        <dbReference type="ARBA" id="ARBA00022692"/>
    </source>
</evidence>
<evidence type="ECO:0000259" key="8">
    <source>
        <dbReference type="Pfam" id="PF06808"/>
    </source>
</evidence>
<dbReference type="Proteomes" id="UP000037854">
    <property type="component" value="Unassembled WGS sequence"/>
</dbReference>
<sequence>MSPEVIGVLGIVLLLVLIFLRVSVGLSLFLIGFLGVSWITDGTVGLAQLSMAAFGTSNDYGLSVIPLFILMGMFLSYSGLGNDLFSAVHKWFGKVRGGLAIATVGASSIFGAISGSSNATTATIARVSIPEMEKYDYKTTFSTAAVAAGGTLGSLIPPSVLLIIYGALTNVPIGPLLIGGFVPGIILTLLFIFLIQLQVKVNPSNAPAKVEEISFGEKVASLKSIWPFLLIFLISIGGIYLGIFTPSEAAGIGAFLAFIVTIIMKRLNFKGMLESLDESLRLTVMIFLIFIGANLFGSFLALSRIPAHLTNAVVSMDVSPYVILALILLVYLFLGMFLEGIAIMTLTLPIVYPIITSLGFDGLWFGIIMVLMINIGVLTPPLGLSVYIISGVVKDVPIEQIFKGVLPAIGVMIIFLIILIIFPSIVTFLPSLTG</sequence>
<dbReference type="PIRSF" id="PIRSF006066">
    <property type="entry name" value="HI0050"/>
    <property type="match status" value="1"/>
</dbReference>
<keyword evidence="2" id="KW-1003">Cell membrane</keyword>
<evidence type="ECO:0000313" key="10">
    <source>
        <dbReference type="Proteomes" id="UP000037854"/>
    </source>
</evidence>
<dbReference type="NCBIfam" id="TIGR00786">
    <property type="entry name" value="dctM"/>
    <property type="match status" value="1"/>
</dbReference>
<feature type="transmembrane region" description="Helical" evidence="7">
    <location>
        <begin position="141"/>
        <end position="167"/>
    </location>
</feature>
<evidence type="ECO:0000256" key="7">
    <source>
        <dbReference type="SAM" id="Phobius"/>
    </source>
</evidence>
<feature type="transmembrane region" description="Helical" evidence="7">
    <location>
        <begin position="60"/>
        <end position="79"/>
    </location>
</feature>
<comment type="caution">
    <text evidence="9">The sequence shown here is derived from an EMBL/GenBank/DDBJ whole genome shotgun (WGS) entry which is preliminary data.</text>
</comment>
<keyword evidence="5 7" id="KW-1133">Transmembrane helix</keyword>
<dbReference type="InterPro" id="IPR004681">
    <property type="entry name" value="TRAP_DctM"/>
</dbReference>
<evidence type="ECO:0000256" key="5">
    <source>
        <dbReference type="ARBA" id="ARBA00022989"/>
    </source>
</evidence>
<dbReference type="EMBL" id="LGTK01000032">
    <property type="protein sequence ID" value="KPH74381.1"/>
    <property type="molecule type" value="Genomic_DNA"/>
</dbReference>
<feature type="transmembrane region" description="Helical" evidence="7">
    <location>
        <begin position="363"/>
        <end position="389"/>
    </location>
</feature>
<dbReference type="PANTHER" id="PTHR33362:SF5">
    <property type="entry name" value="C4-DICARBOXYLATE TRAP TRANSPORTER LARGE PERMEASE PROTEIN DCTM"/>
    <property type="match status" value="1"/>
</dbReference>
<comment type="subcellular location">
    <subcellularLocation>
        <location evidence="1">Cell inner membrane</location>
        <topology evidence="1">Multi-pass membrane protein</topology>
    </subcellularLocation>
</comment>
<dbReference type="RefSeq" id="WP_060668580.1">
    <property type="nucleotide sequence ID" value="NZ_LGTK01000032.1"/>
</dbReference>
<dbReference type="InterPro" id="IPR010656">
    <property type="entry name" value="DctM"/>
</dbReference>
<keyword evidence="3" id="KW-0997">Cell inner membrane</keyword>
<proteinExistence type="predicted"/>
<protein>
    <submittedName>
        <fullName evidence="9">C4-dicarboxylate ABC transporter permease</fullName>
    </submittedName>
</protein>
<reference evidence="9 10" key="1">
    <citation type="submission" date="2015-07" db="EMBL/GenBank/DDBJ databases">
        <title>High-quality draft genome sequence of Oceanobacillus caeni HM6, a bacillus isolated from a human feces.</title>
        <authorList>
            <person name="Kumar J."/>
            <person name="Verma M.K."/>
            <person name="Pandey R."/>
            <person name="Bhambi M."/>
            <person name="Chauhan N."/>
        </authorList>
    </citation>
    <scope>NUCLEOTIDE SEQUENCE [LARGE SCALE GENOMIC DNA]</scope>
    <source>
        <strain evidence="9 10">HM6</strain>
    </source>
</reference>
<name>A0ABR5MIJ3_9BACI</name>
<keyword evidence="4 7" id="KW-0812">Transmembrane</keyword>
<keyword evidence="10" id="KW-1185">Reference proteome</keyword>
<keyword evidence="6 7" id="KW-0472">Membrane</keyword>
<dbReference type="PANTHER" id="PTHR33362">
    <property type="entry name" value="SIALIC ACID TRAP TRANSPORTER PERMEASE PROTEIN SIAT-RELATED"/>
    <property type="match status" value="1"/>
</dbReference>
<gene>
    <name evidence="9" type="ORF">AFL42_10290</name>
</gene>
<evidence type="ECO:0000256" key="3">
    <source>
        <dbReference type="ARBA" id="ARBA00022519"/>
    </source>
</evidence>
<evidence type="ECO:0000256" key="6">
    <source>
        <dbReference type="ARBA" id="ARBA00023136"/>
    </source>
</evidence>
<feature type="transmembrane region" description="Helical" evidence="7">
    <location>
        <begin position="6"/>
        <end position="39"/>
    </location>
</feature>
<feature type="transmembrane region" description="Helical" evidence="7">
    <location>
        <begin position="225"/>
        <end position="243"/>
    </location>
</feature>
<feature type="transmembrane region" description="Helical" evidence="7">
    <location>
        <begin position="321"/>
        <end position="351"/>
    </location>
</feature>
<feature type="transmembrane region" description="Helical" evidence="7">
    <location>
        <begin position="173"/>
        <end position="195"/>
    </location>
</feature>
<feature type="transmembrane region" description="Helical" evidence="7">
    <location>
        <begin position="99"/>
        <end position="120"/>
    </location>
</feature>